<evidence type="ECO:0000256" key="2">
    <source>
        <dbReference type="ARBA" id="ARBA00022525"/>
    </source>
</evidence>
<name>A0A423P753_PSEFL</name>
<dbReference type="InterPro" id="IPR022044">
    <property type="entry name" value="TcdB_toxin_mid/C"/>
</dbReference>
<comment type="subcellular location">
    <subcellularLocation>
        <location evidence="1">Secreted</location>
    </subcellularLocation>
</comment>
<keyword evidence="2" id="KW-0964">Secreted</keyword>
<feature type="domain" description="Insecticide toxin TcdB middle/C-terminal" evidence="4">
    <location>
        <begin position="867"/>
        <end position="1012"/>
    </location>
</feature>
<dbReference type="Pfam" id="PF12256">
    <property type="entry name" value="TcdB_toxin_midN"/>
    <property type="match status" value="1"/>
</dbReference>
<evidence type="ECO:0000256" key="1">
    <source>
        <dbReference type="ARBA" id="ARBA00004613"/>
    </source>
</evidence>
<dbReference type="RefSeq" id="WP_123593695.1">
    <property type="nucleotide sequence ID" value="NZ_MOBZ01000007.1"/>
</dbReference>
<evidence type="ECO:0000259" key="4">
    <source>
        <dbReference type="Pfam" id="PF12255"/>
    </source>
</evidence>
<feature type="domain" description="Insecticide toxin TcdB middle/N-terminal" evidence="5">
    <location>
        <begin position="655"/>
        <end position="816"/>
    </location>
</feature>
<proteinExistence type="predicted"/>
<dbReference type="Proteomes" id="UP000283619">
    <property type="component" value="Unassembled WGS sequence"/>
</dbReference>
<dbReference type="PRINTS" id="PR01341">
    <property type="entry name" value="SALSPVBPROT"/>
</dbReference>
<evidence type="ECO:0000256" key="3">
    <source>
        <dbReference type="ARBA" id="ARBA00023026"/>
    </source>
</evidence>
<dbReference type="EMBL" id="MOBZ01000007">
    <property type="protein sequence ID" value="ROO10255.1"/>
    <property type="molecule type" value="Genomic_DNA"/>
</dbReference>
<dbReference type="InterPro" id="IPR028994">
    <property type="entry name" value="Integrin_alpha_N"/>
</dbReference>
<reference evidence="6 7" key="1">
    <citation type="submission" date="2016-10" db="EMBL/GenBank/DDBJ databases">
        <title>Comparative genome analysis of multiple Pseudomonas spp. focuses on biocontrol and plant growth promoting traits.</title>
        <authorList>
            <person name="Tao X.-Y."/>
            <person name="Taylor C.G."/>
        </authorList>
    </citation>
    <scope>NUCLEOTIDE SEQUENCE [LARGE SCALE GENOMIC DNA]</scope>
    <source>
        <strain evidence="6 7">36G2</strain>
    </source>
</reference>
<protein>
    <submittedName>
        <fullName evidence="6">Toxin</fullName>
    </submittedName>
</protein>
<keyword evidence="3" id="KW-0843">Virulence</keyword>
<dbReference type="InterPro" id="IPR022045">
    <property type="entry name" value="TcdB_toxin_mid/N"/>
</dbReference>
<comment type="caution">
    <text evidence="6">The sequence shown here is derived from an EMBL/GenBank/DDBJ whole genome shotgun (WGS) entry which is preliminary data.</text>
</comment>
<dbReference type="InterPro" id="IPR003284">
    <property type="entry name" value="Sal_SpvB"/>
</dbReference>
<dbReference type="Pfam" id="PF03534">
    <property type="entry name" value="SpvB"/>
    <property type="match status" value="1"/>
</dbReference>
<dbReference type="GO" id="GO:0005576">
    <property type="term" value="C:extracellular region"/>
    <property type="evidence" value="ECO:0007669"/>
    <property type="project" value="UniProtKB-SubCell"/>
</dbReference>
<accession>A0A423P753</accession>
<dbReference type="GO" id="GO:0005737">
    <property type="term" value="C:cytoplasm"/>
    <property type="evidence" value="ECO:0007669"/>
    <property type="project" value="InterPro"/>
</dbReference>
<evidence type="ECO:0000313" key="7">
    <source>
        <dbReference type="Proteomes" id="UP000283619"/>
    </source>
</evidence>
<organism evidence="6 7">
    <name type="scientific">Pseudomonas fluorescens</name>
    <dbReference type="NCBI Taxonomy" id="294"/>
    <lineage>
        <taxon>Bacteria</taxon>
        <taxon>Pseudomonadati</taxon>
        <taxon>Pseudomonadota</taxon>
        <taxon>Gammaproteobacteria</taxon>
        <taxon>Pseudomonadales</taxon>
        <taxon>Pseudomonadaceae</taxon>
        <taxon>Pseudomonas</taxon>
    </lineage>
</organism>
<gene>
    <name evidence="6" type="ORF">BK673_10920</name>
</gene>
<sequence>MPDQDLSITAPSIAKSSSIATIGNSWSAVGPTGTAGFELPVPTTAGRGYDPQLTLRHNSNSGNGPFGVGWGIDISRISRRTNKGVPRYTVHDEIVNQNGEVCMAELDENGDLKYRLESTYNGQDIGPHKVVRYWPRIESDFALCECWQRQTGKADEPVFWLVHGADGSLLAYGMTGASRLADPDDASRVSAWLLCESMNARGEHICYEYKADDAEPDPVHDYRAQRYLRRVCYGNVVASNQLLSWTSDNPAATARWYFQLLFDFGERGTLLTDKPEYASTKLWPARDDAFLTHGQGFELGTRRRCYQVLMFHHFPDGAVENAKLARRLLLEYGPQSDAQPYSLIRAAHYQGFNADGSAENSPPVEFEYSAFSINKVPQRFLESDQQNGIEDGRFYSCIDLWGEGLQGLLCRYDQAWYYREPKRAKPNTDQVDYEQWQLLEKIPVANRNSAVLQMLTDQIGSGHLQWVTAQPGFSGFRELTEQRGLSEFFPFNAWPKEFFSSQAVVGDFAGDGLPSMVIIARDYVRYYQNLREKGFAPAEYVAHDHDGPLPVFSNSRGELVMLGNLIGSDIPGLCRIRHDRVDYWPSLGHGKFGRGRKISELPFNYGEFDSLRVRLADIDGSGAPALIYLKSDVFEIYLNCAGNGFIQTPVIVPWPTGVRYDSLCHVIFADLQGLGCATLILTVTHMQPQHWRYDFVSAKPYQLIASNNNMGCSTRVTYRSSAQEWLDEKRALLKRRRLPVCRLPFAVSVVKQQQQLDEITGNCLTRGFTWQEGYYDSREREFRGFGHVQQTDSEAATINPDPGFSQPVRVLTWYHTGRALNLSRLTYFKRDAQAVALGKTLFTRYERKKGVDKIVKTTLDAESKYQIARALVGSVLRSETYADTPRLTMPYRVVEWRYLVREVRPQDQYAAAVLLPMLAEEIEYQYDGFVNDPLCRHSINLLRDAYGSLIRGFNVSYARRLTADSPAPFPDKDENTFWRDAHDEAQQSFYLSESRARFIDLDTDRQKWRLGLPYQQRENALVLPKGTLPAGLNPAQVSYENFTKHQDSKTWLDLRVLTTQSVQRYVGTDGKPLNDGKAGFEALSGRVEVALLDKTALDAYSLPDMDFDVRAELKKIGYNQMPFLFGIIPRGSTHQDLWSAYFNDVEYHDSEHFHHVRRYRETLSHGWTSADYDPFALRIIRVELPDGCVTQTRYDDHHLLPREITDANENVEEVNYDASGQPMRFSFYGSERGAAVGFCPLSEYIPLPDPHPEKAIANPEGAVQRAASTLHKDLFSWMGQIPPGAALYSKWIDQRLLLPSGHIRASARRRLTHGKDLTADELALLAAIKEVWREPVYTVSLRADRYPGDVIKQQFQIVKACVDGFGRSLQTQQLVDPGEAYEVDPTDCSLLIDNPQSPADPRWRISERVEYNNKGLPTRQYRPFFANRHCYINDRSLHKLGLYDETFYDPMGRVVKVLNAKGYFSRETYHPWYRAFYDFNDTADEAPPSKVPKQ</sequence>
<dbReference type="Pfam" id="PF12255">
    <property type="entry name" value="TcdB_toxin_midC"/>
    <property type="match status" value="1"/>
</dbReference>
<evidence type="ECO:0000313" key="6">
    <source>
        <dbReference type="EMBL" id="ROO10255.1"/>
    </source>
</evidence>
<evidence type="ECO:0000259" key="5">
    <source>
        <dbReference type="Pfam" id="PF12256"/>
    </source>
</evidence>
<dbReference type="SUPFAM" id="SSF69318">
    <property type="entry name" value="Integrin alpha N-terminal domain"/>
    <property type="match status" value="1"/>
</dbReference>